<reference evidence="16 17" key="1">
    <citation type="submission" date="2017-09" db="EMBL/GenBank/DDBJ databases">
        <title>Genomics of the genus Arcobacter.</title>
        <authorList>
            <person name="Perez-Cataluna A."/>
            <person name="Figueras M.J."/>
            <person name="Salas-Masso N."/>
        </authorList>
    </citation>
    <scope>NUCLEOTIDE SEQUENCE [LARGE SCALE GENOMIC DNA]</scope>
    <source>
        <strain evidence="16 17">CECT 7386</strain>
    </source>
</reference>
<evidence type="ECO:0000256" key="6">
    <source>
        <dbReference type="ARBA" id="ARBA00022679"/>
    </source>
</evidence>
<dbReference type="SMART" id="SM00388">
    <property type="entry name" value="HisKA"/>
    <property type="match status" value="1"/>
</dbReference>
<dbReference type="GO" id="GO:0005524">
    <property type="term" value="F:ATP binding"/>
    <property type="evidence" value="ECO:0007669"/>
    <property type="project" value="UniProtKB-KW"/>
</dbReference>
<gene>
    <name evidence="16" type="ORF">CP985_12870</name>
</gene>
<dbReference type="Proteomes" id="UP000290092">
    <property type="component" value="Unassembled WGS sequence"/>
</dbReference>
<keyword evidence="4" id="KW-1003">Cell membrane</keyword>
<keyword evidence="9 16" id="KW-0418">Kinase</keyword>
<evidence type="ECO:0000256" key="11">
    <source>
        <dbReference type="ARBA" id="ARBA00022989"/>
    </source>
</evidence>
<evidence type="ECO:0000256" key="3">
    <source>
        <dbReference type="ARBA" id="ARBA00012438"/>
    </source>
</evidence>
<dbReference type="InterPro" id="IPR036890">
    <property type="entry name" value="HATPase_C_sf"/>
</dbReference>
<keyword evidence="7 14" id="KW-0812">Transmembrane</keyword>
<feature type="transmembrane region" description="Helical" evidence="14">
    <location>
        <begin position="12"/>
        <end position="33"/>
    </location>
</feature>
<evidence type="ECO:0000256" key="7">
    <source>
        <dbReference type="ARBA" id="ARBA00022692"/>
    </source>
</evidence>
<dbReference type="Gene3D" id="3.30.565.10">
    <property type="entry name" value="Histidine kinase-like ATPase, C-terminal domain"/>
    <property type="match status" value="1"/>
</dbReference>
<keyword evidence="10" id="KW-0067">ATP-binding</keyword>
<dbReference type="InterPro" id="IPR036097">
    <property type="entry name" value="HisK_dim/P_sf"/>
</dbReference>
<evidence type="ECO:0000256" key="1">
    <source>
        <dbReference type="ARBA" id="ARBA00000085"/>
    </source>
</evidence>
<dbReference type="SMART" id="SM00387">
    <property type="entry name" value="HATPase_c"/>
    <property type="match status" value="1"/>
</dbReference>
<evidence type="ECO:0000256" key="14">
    <source>
        <dbReference type="SAM" id="Phobius"/>
    </source>
</evidence>
<protein>
    <recommendedName>
        <fullName evidence="3">histidine kinase</fullName>
        <ecNumber evidence="3">2.7.13.3</ecNumber>
    </recommendedName>
</protein>
<dbReference type="PANTHER" id="PTHR43065">
    <property type="entry name" value="SENSOR HISTIDINE KINASE"/>
    <property type="match status" value="1"/>
</dbReference>
<dbReference type="PRINTS" id="PR00344">
    <property type="entry name" value="BCTRLSENSOR"/>
</dbReference>
<dbReference type="Gene3D" id="1.10.287.130">
    <property type="match status" value="1"/>
</dbReference>
<dbReference type="GO" id="GO:0005886">
    <property type="term" value="C:plasma membrane"/>
    <property type="evidence" value="ECO:0007669"/>
    <property type="project" value="UniProtKB-SubCell"/>
</dbReference>
<dbReference type="InterPro" id="IPR003594">
    <property type="entry name" value="HATPase_dom"/>
</dbReference>
<dbReference type="SUPFAM" id="SSF55874">
    <property type="entry name" value="ATPase domain of HSP90 chaperone/DNA topoisomerase II/histidine kinase"/>
    <property type="match status" value="1"/>
</dbReference>
<dbReference type="Pfam" id="PF02518">
    <property type="entry name" value="HATPase_c"/>
    <property type="match status" value="1"/>
</dbReference>
<dbReference type="PANTHER" id="PTHR43065:SF46">
    <property type="entry name" value="C4-DICARBOXYLATE TRANSPORT SENSOR PROTEIN DCTB"/>
    <property type="match status" value="1"/>
</dbReference>
<evidence type="ECO:0000256" key="8">
    <source>
        <dbReference type="ARBA" id="ARBA00022741"/>
    </source>
</evidence>
<sequence>MLKNNEKKILQIIKFAPIVFILFLSTLTTYLLILNNQTLCEEDIKKIEKEFINNQKEQIKTEVTKIYEYIVYEKNKSEERLKKQLKSRVNEAHNIATNIYKENKFKTKNEILKMIKDALREIRFNEGRGYYFIHDIKGNNLLYPLDIKLENKNYLNLKDTNGYYFVKTIVDVIKNKTETFDTYYWSKPTNEGERIYKKISFYKYFEPLNISISTGEYLEDFEKDLKKNILEYIDKINEKNKRYIFIFTHKGEIIIHKPTNSHLKVDNSKTTEKVNLLNEVIKIAKNKKGGFITYSDSLIYNTSLINYKTSYVKSFKEWEWIIGSGFYIKELEPLINKRKQQLYIDNKTYAINIIIISLLITIVLLIISFYISKKIEKRFTKYKEKIYKEINKNRKKDSLLAQQSKMASMGEMIGNIAHQWRQPLSLISTIASGMKMQKEFGLLDDKEFENNINNITKTTQHLSKTIDDFKNFFKPNKDKERFKAYNIIEKSLSLVSAQFKSRNIDIIKDIENIEIYGLENELIQVLINILNNARDELIKNDFEPKLIFICIKKENNQVKIKIKDNAGGVPIKFLDKIFEPYFTTKHQTQGTGIGLYMSQEIIVKHMSGNIEVENIEFMYEKQHFKGAQFTISLPF</sequence>
<evidence type="ECO:0000256" key="9">
    <source>
        <dbReference type="ARBA" id="ARBA00022777"/>
    </source>
</evidence>
<keyword evidence="13 14" id="KW-0472">Membrane</keyword>
<keyword evidence="12" id="KW-0902">Two-component regulatory system</keyword>
<dbReference type="RefSeq" id="WP_114840548.1">
    <property type="nucleotide sequence ID" value="NZ_CP031219.1"/>
</dbReference>
<keyword evidence="5" id="KW-0597">Phosphoprotein</keyword>
<dbReference type="InterPro" id="IPR033480">
    <property type="entry name" value="sCache_2"/>
</dbReference>
<dbReference type="Pfam" id="PF08269">
    <property type="entry name" value="dCache_2"/>
    <property type="match status" value="1"/>
</dbReference>
<dbReference type="InterPro" id="IPR004010">
    <property type="entry name" value="Double_Cache_2"/>
</dbReference>
<dbReference type="EC" id="2.7.13.3" evidence="3"/>
<evidence type="ECO:0000256" key="5">
    <source>
        <dbReference type="ARBA" id="ARBA00022553"/>
    </source>
</evidence>
<dbReference type="AlphaFoldDB" id="A0AAX2AET1"/>
<evidence type="ECO:0000256" key="10">
    <source>
        <dbReference type="ARBA" id="ARBA00022840"/>
    </source>
</evidence>
<dbReference type="CDD" id="cd00082">
    <property type="entry name" value="HisKA"/>
    <property type="match status" value="1"/>
</dbReference>
<dbReference type="KEGG" id="amyt:AMYT_0022"/>
<evidence type="ECO:0000256" key="12">
    <source>
        <dbReference type="ARBA" id="ARBA00023012"/>
    </source>
</evidence>
<keyword evidence="6" id="KW-0808">Transferase</keyword>
<comment type="subcellular location">
    <subcellularLocation>
        <location evidence="2">Cell membrane</location>
        <topology evidence="2">Multi-pass membrane protein</topology>
    </subcellularLocation>
</comment>
<dbReference type="Gene3D" id="3.30.450.20">
    <property type="entry name" value="PAS domain"/>
    <property type="match status" value="2"/>
</dbReference>
<evidence type="ECO:0000256" key="13">
    <source>
        <dbReference type="ARBA" id="ARBA00023136"/>
    </source>
</evidence>
<keyword evidence="17" id="KW-1185">Reference proteome</keyword>
<dbReference type="SMART" id="SM01049">
    <property type="entry name" value="Cache_2"/>
    <property type="match status" value="1"/>
</dbReference>
<dbReference type="InterPro" id="IPR005467">
    <property type="entry name" value="His_kinase_dom"/>
</dbReference>
<dbReference type="GO" id="GO:0000155">
    <property type="term" value="F:phosphorelay sensor kinase activity"/>
    <property type="evidence" value="ECO:0007669"/>
    <property type="project" value="InterPro"/>
</dbReference>
<evidence type="ECO:0000313" key="17">
    <source>
        <dbReference type="Proteomes" id="UP000290092"/>
    </source>
</evidence>
<evidence type="ECO:0000259" key="15">
    <source>
        <dbReference type="PROSITE" id="PS50109"/>
    </source>
</evidence>
<name>A0AAX2AET1_9BACT</name>
<dbReference type="EMBL" id="NXID01000055">
    <property type="protein sequence ID" value="RXK13832.1"/>
    <property type="molecule type" value="Genomic_DNA"/>
</dbReference>
<comment type="catalytic activity">
    <reaction evidence="1">
        <text>ATP + protein L-histidine = ADP + protein N-phospho-L-histidine.</text>
        <dbReference type="EC" id="2.7.13.3"/>
    </reaction>
</comment>
<organism evidence="16 17">
    <name type="scientific">Malaciobacter mytili LMG 24559</name>
    <dbReference type="NCBI Taxonomy" id="1032238"/>
    <lineage>
        <taxon>Bacteria</taxon>
        <taxon>Pseudomonadati</taxon>
        <taxon>Campylobacterota</taxon>
        <taxon>Epsilonproteobacteria</taxon>
        <taxon>Campylobacterales</taxon>
        <taxon>Arcobacteraceae</taxon>
        <taxon>Malaciobacter</taxon>
    </lineage>
</organism>
<proteinExistence type="predicted"/>
<comment type="caution">
    <text evidence="16">The sequence shown here is derived from an EMBL/GenBank/DDBJ whole genome shotgun (WGS) entry which is preliminary data.</text>
</comment>
<accession>A0AAX2AET1</accession>
<keyword evidence="8" id="KW-0547">Nucleotide-binding</keyword>
<evidence type="ECO:0000256" key="2">
    <source>
        <dbReference type="ARBA" id="ARBA00004651"/>
    </source>
</evidence>
<dbReference type="InterPro" id="IPR003661">
    <property type="entry name" value="HisK_dim/P_dom"/>
</dbReference>
<dbReference type="SUPFAM" id="SSF47384">
    <property type="entry name" value="Homodimeric domain of signal transducing histidine kinase"/>
    <property type="match status" value="1"/>
</dbReference>
<keyword evidence="11 14" id="KW-1133">Transmembrane helix</keyword>
<evidence type="ECO:0000256" key="4">
    <source>
        <dbReference type="ARBA" id="ARBA00022475"/>
    </source>
</evidence>
<evidence type="ECO:0000313" key="16">
    <source>
        <dbReference type="EMBL" id="RXK13832.1"/>
    </source>
</evidence>
<dbReference type="PROSITE" id="PS50109">
    <property type="entry name" value="HIS_KIN"/>
    <property type="match status" value="1"/>
</dbReference>
<dbReference type="Pfam" id="PF00512">
    <property type="entry name" value="HisKA"/>
    <property type="match status" value="1"/>
</dbReference>
<feature type="domain" description="Histidine kinase" evidence="15">
    <location>
        <begin position="415"/>
        <end position="635"/>
    </location>
</feature>
<dbReference type="InterPro" id="IPR004358">
    <property type="entry name" value="Sig_transdc_His_kin-like_C"/>
</dbReference>
<feature type="transmembrane region" description="Helical" evidence="14">
    <location>
        <begin position="349"/>
        <end position="371"/>
    </location>
</feature>